<dbReference type="InterPro" id="IPR014974">
    <property type="entry name" value="DUF1833"/>
</dbReference>
<dbReference type="PROSITE" id="PS50188">
    <property type="entry name" value="B302_SPRY"/>
    <property type="match status" value="1"/>
</dbReference>
<dbReference type="PROSITE" id="PS51762">
    <property type="entry name" value="GH16_2"/>
    <property type="match status" value="1"/>
</dbReference>
<dbReference type="GO" id="GO:0004553">
    <property type="term" value="F:hydrolase activity, hydrolyzing O-glycosyl compounds"/>
    <property type="evidence" value="ECO:0007669"/>
    <property type="project" value="InterPro"/>
</dbReference>
<evidence type="ECO:0000313" key="5">
    <source>
        <dbReference type="Proteomes" id="UP000189545"/>
    </source>
</evidence>
<dbReference type="KEGG" id="spsw:Sps_03442"/>
<dbReference type="SUPFAM" id="SSF49899">
    <property type="entry name" value="Concanavalin A-like lectins/glucanases"/>
    <property type="match status" value="2"/>
</dbReference>
<accession>A0A1S6HST3</accession>
<dbReference type="GO" id="GO:0005975">
    <property type="term" value="P:carbohydrate metabolic process"/>
    <property type="evidence" value="ECO:0007669"/>
    <property type="project" value="InterPro"/>
</dbReference>
<evidence type="ECO:0000256" key="1">
    <source>
        <dbReference type="ARBA" id="ARBA00006865"/>
    </source>
</evidence>
<dbReference type="InterPro" id="IPR000757">
    <property type="entry name" value="Beta-glucanase-like"/>
</dbReference>
<dbReference type="CDD" id="cd00413">
    <property type="entry name" value="Glyco_hydrolase_16"/>
    <property type="match status" value="1"/>
</dbReference>
<dbReference type="OrthoDB" id="610585at2"/>
<protein>
    <submittedName>
        <fullName evidence="4">Uncharacterized protein</fullName>
    </submittedName>
</protein>
<comment type="similarity">
    <text evidence="1">Belongs to the glycosyl hydrolase 16 family.</text>
</comment>
<evidence type="ECO:0000259" key="3">
    <source>
        <dbReference type="PROSITE" id="PS51762"/>
    </source>
</evidence>
<reference evidence="4 5" key="1">
    <citation type="submission" date="2016-03" db="EMBL/GenBank/DDBJ databases">
        <title>Complete genome sequence of Shewanella psychrophila WP2, a deep sea bacterium isolated from west Pacific sediment.</title>
        <authorList>
            <person name="Xu G."/>
            <person name="Jian H."/>
        </authorList>
    </citation>
    <scope>NUCLEOTIDE SEQUENCE [LARGE SCALE GENOMIC DNA]</scope>
    <source>
        <strain evidence="4 5">WP2</strain>
    </source>
</reference>
<keyword evidence="5" id="KW-1185">Reference proteome</keyword>
<organism evidence="4 5">
    <name type="scientific">Shewanella psychrophila</name>
    <dbReference type="NCBI Taxonomy" id="225848"/>
    <lineage>
        <taxon>Bacteria</taxon>
        <taxon>Pseudomonadati</taxon>
        <taxon>Pseudomonadota</taxon>
        <taxon>Gammaproteobacteria</taxon>
        <taxon>Alteromonadales</taxon>
        <taxon>Shewanellaceae</taxon>
        <taxon>Shewanella</taxon>
    </lineage>
</organism>
<dbReference type="Gene3D" id="2.60.120.200">
    <property type="match status" value="1"/>
</dbReference>
<dbReference type="EMBL" id="CP014782">
    <property type="protein sequence ID" value="AQS38569.1"/>
    <property type="molecule type" value="Genomic_DNA"/>
</dbReference>
<gene>
    <name evidence="4" type="ORF">Sps_03442</name>
</gene>
<dbReference type="AlphaFoldDB" id="A0A1S6HST3"/>
<dbReference type="InterPro" id="IPR043136">
    <property type="entry name" value="B30.2/SPRY_sf"/>
</dbReference>
<dbReference type="InterPro" id="IPR001870">
    <property type="entry name" value="B30.2/SPRY"/>
</dbReference>
<dbReference type="Gene3D" id="2.60.120.920">
    <property type="match status" value="1"/>
</dbReference>
<evidence type="ECO:0000259" key="2">
    <source>
        <dbReference type="PROSITE" id="PS50188"/>
    </source>
</evidence>
<proteinExistence type="inferred from homology"/>
<dbReference type="Pfam" id="PF08875">
    <property type="entry name" value="DUF1833"/>
    <property type="match status" value="1"/>
</dbReference>
<dbReference type="CDD" id="cd11709">
    <property type="entry name" value="SPRY"/>
    <property type="match status" value="1"/>
</dbReference>
<feature type="domain" description="GH16" evidence="3">
    <location>
        <begin position="468"/>
        <end position="807"/>
    </location>
</feature>
<evidence type="ECO:0000313" key="4">
    <source>
        <dbReference type="EMBL" id="AQS38569.1"/>
    </source>
</evidence>
<feature type="domain" description="B30.2/SPRY" evidence="2">
    <location>
        <begin position="214"/>
        <end position="393"/>
    </location>
</feature>
<dbReference type="InterPro" id="IPR013320">
    <property type="entry name" value="ConA-like_dom_sf"/>
</dbReference>
<dbReference type="Proteomes" id="UP000189545">
    <property type="component" value="Chromosome"/>
</dbReference>
<dbReference type="RefSeq" id="WP_077753586.1">
    <property type="nucleotide sequence ID" value="NZ_CP014782.1"/>
</dbReference>
<name>A0A1S6HST3_9GAMM</name>
<dbReference type="STRING" id="225848.Sps_03442"/>
<sequence>MALFPTPTINYSNLYSGTPDQSDFKIAGAFLSVAYIPTDRRYAFYQLKYSTSDVFNNYAALKPSDVKPKISGVAGVAAVKFVASQQTSLRTAVFGSGALDLQGLVGVKGDQDYYLYLKCYLPVIPTHPVAIMGAGTGLYGVSLLYVPNPVDGDSLRFRHGHYSSAAEVDVSSVSKGTWLGVEMKRVSGVMYLTVQTLAGFNDTTQQAVSDFRPDESKAIYLGQGEVSELATVPSFFKTSHTHGEFSITPDGFSISKPSGGYRSAHLYDVIKPNTGRWYMEFSYHDSGAAYPGVAPVGSSLDVAIGVTGWAVGTNNGHKFAQQIGGGTPWGSAFPAGGSCGIIYDSDHGALEYFINGVSIGKPFANGTIQGDVVFAVGTSPSGHVSVRTSSTTWLAQPANVNTPSTSKFLHGMTYFDGYIRDFCVRNIPLPEGETPYCIRPALHQIIKMKNLATGEVTAHSAVVLKARSDSIELTVPRVAPGPYHLTVIALGGESPVLPFTVTSLAVLSDPSDHLVEEFTDHNAVLSRWMAGHKAWGGDNGGIVQQNVSLNAIDGEVVITANGDDYTGAVYGVSKLGESIERKTRVGGCLVSRSYFGPGEFIIEAKLPPLSGVCSAFWLFHYEEGYAGHPLFDSMVEDGLHQSGTEEAGFYLVRNHEIDIELPTALKTDPDTEIVSYTNGRFNTWHGELRNWDVVNNDVPTYDPNYSAVNDPAYWSEYTDEWVNHGVNVTDDEYHKFGIKWMLDDGSPYVEFFIDDVLVKRVESHVPFMPQRLWLGMWFPSANTHWAGRGAPWRSQYMKIRRFEYIPEATTGAIYQHQGESYPKDFFRALNGLTVANQLAQVYASAPTGESIYYTVEMSSPTLKVEGHPPGKVYLVRGFDALTAKDHQGNLIEYHAAGIEIQFPKVGEGNSTLNIAVPNVNGEVSRSLRVIKEAGDKIEVILRLYTSSGYQSGPAAPELRLTAKSYEKKEGVITLVCGWKIEFINKKWPARIYTASDYPGLDYL</sequence>